<keyword evidence="2" id="KW-1185">Reference proteome</keyword>
<evidence type="ECO:0000313" key="1">
    <source>
        <dbReference type="EMBL" id="WPB02062.1"/>
    </source>
</evidence>
<dbReference type="Proteomes" id="UP001302367">
    <property type="component" value="Chromosome 4"/>
</dbReference>
<proteinExistence type="predicted"/>
<reference evidence="1 2" key="1">
    <citation type="submission" date="2023-09" db="EMBL/GenBank/DDBJ databases">
        <title>Complete-Gapless Cercospora beticola genome.</title>
        <authorList>
            <person name="Wyatt N.A."/>
            <person name="Spanner R.E."/>
            <person name="Bolton M.D."/>
        </authorList>
    </citation>
    <scope>NUCLEOTIDE SEQUENCE [LARGE SCALE GENOMIC DNA]</scope>
    <source>
        <strain evidence="1">Cb09-40</strain>
    </source>
</reference>
<gene>
    <name evidence="1" type="ORF">RHO25_006696</name>
</gene>
<evidence type="ECO:0000313" key="2">
    <source>
        <dbReference type="Proteomes" id="UP001302367"/>
    </source>
</evidence>
<name>A0ABZ0NR57_CERBT</name>
<evidence type="ECO:0008006" key="3">
    <source>
        <dbReference type="Google" id="ProtNLM"/>
    </source>
</evidence>
<dbReference type="RefSeq" id="XP_065458898.1">
    <property type="nucleotide sequence ID" value="XM_065602826.1"/>
</dbReference>
<organism evidence="1 2">
    <name type="scientific">Cercospora beticola</name>
    <name type="common">Sugarbeet leaf spot fungus</name>
    <dbReference type="NCBI Taxonomy" id="122368"/>
    <lineage>
        <taxon>Eukaryota</taxon>
        <taxon>Fungi</taxon>
        <taxon>Dikarya</taxon>
        <taxon>Ascomycota</taxon>
        <taxon>Pezizomycotina</taxon>
        <taxon>Dothideomycetes</taxon>
        <taxon>Dothideomycetidae</taxon>
        <taxon>Mycosphaerellales</taxon>
        <taxon>Mycosphaerellaceae</taxon>
        <taxon>Cercospora</taxon>
    </lineage>
</organism>
<protein>
    <recommendedName>
        <fullName evidence="3">CENP-V/GFA domain-containing protein</fullName>
    </recommendedName>
</protein>
<accession>A0ABZ0NR57</accession>
<dbReference type="GeneID" id="90644288"/>
<dbReference type="EMBL" id="CP134187">
    <property type="protein sequence ID" value="WPB02062.1"/>
    <property type="molecule type" value="Genomic_DNA"/>
</dbReference>
<sequence>MVNDRSRNQATISMATFNGVLAGEEAAIEPFIFACSNFRKVTLGPRSTTDHQLFECTGCGPDWAAVDAEEGAEEAEEAPLHTHMGVWFDDTQRRAMRAAEGG</sequence>